<evidence type="ECO:0000256" key="3">
    <source>
        <dbReference type="ARBA" id="ARBA00022630"/>
    </source>
</evidence>
<comment type="cofactor">
    <cofactor evidence="1">
        <name>FMN</name>
        <dbReference type="ChEBI" id="CHEBI:58210"/>
    </cofactor>
</comment>
<keyword evidence="5" id="KW-0521">NADP</keyword>
<keyword evidence="4" id="KW-0288">FMN</keyword>
<sequence length="209" mass="23302">MSIIQKLQWRYATKKFDAHKTLSTAQITTLKQAFNLTALSYGLQILKLVVVENKALREELVGLAYGQRQVVDASHLLVICVQDVIDANDVETHFESVKAIRNTPDAILNPFKEDLKTTVEGMTAEKKISWATKQAYIALGNLMTVCAVEEIDSCPMEGFMPEALDEKLNLKAHGLRSVLLLPVGFRSDDDLFSGLKKVRQPVSKTVIEL</sequence>
<evidence type="ECO:0000256" key="4">
    <source>
        <dbReference type="ARBA" id="ARBA00022643"/>
    </source>
</evidence>
<dbReference type="AlphaFoldDB" id="A0A368ZGT3"/>
<evidence type="ECO:0000256" key="6">
    <source>
        <dbReference type="ARBA" id="ARBA00023002"/>
    </source>
</evidence>
<proteinExistence type="inferred from homology"/>
<protein>
    <submittedName>
        <fullName evidence="8">Nitroreductase</fullName>
    </submittedName>
</protein>
<dbReference type="OrthoDB" id="9809288at2"/>
<dbReference type="Proteomes" id="UP000253436">
    <property type="component" value="Unassembled WGS sequence"/>
</dbReference>
<evidence type="ECO:0000256" key="2">
    <source>
        <dbReference type="ARBA" id="ARBA00007118"/>
    </source>
</evidence>
<evidence type="ECO:0000256" key="1">
    <source>
        <dbReference type="ARBA" id="ARBA00001917"/>
    </source>
</evidence>
<keyword evidence="3" id="KW-0285">Flavoprotein</keyword>
<dbReference type="Gene3D" id="3.40.109.10">
    <property type="entry name" value="NADH Oxidase"/>
    <property type="match status" value="1"/>
</dbReference>
<dbReference type="InterPro" id="IPR000415">
    <property type="entry name" value="Nitroreductase-like"/>
</dbReference>
<keyword evidence="6" id="KW-0560">Oxidoreductase</keyword>
<dbReference type="RefSeq" id="WP_114309759.1">
    <property type="nucleotide sequence ID" value="NZ_QPJO01000003.1"/>
</dbReference>
<evidence type="ECO:0000313" key="8">
    <source>
        <dbReference type="EMBL" id="RCW91234.1"/>
    </source>
</evidence>
<evidence type="ECO:0000313" key="9">
    <source>
        <dbReference type="Proteomes" id="UP000253436"/>
    </source>
</evidence>
<evidence type="ECO:0000259" key="7">
    <source>
        <dbReference type="Pfam" id="PF00881"/>
    </source>
</evidence>
<comment type="caution">
    <text evidence="8">The sequence shown here is derived from an EMBL/GenBank/DDBJ whole genome shotgun (WGS) entry which is preliminary data.</text>
</comment>
<keyword evidence="9" id="KW-1185">Reference proteome</keyword>
<dbReference type="SUPFAM" id="SSF55469">
    <property type="entry name" value="FMN-dependent nitroreductase-like"/>
    <property type="match status" value="1"/>
</dbReference>
<dbReference type="CDD" id="cd02149">
    <property type="entry name" value="NfsB-like"/>
    <property type="match status" value="1"/>
</dbReference>
<reference evidence="8 9" key="1">
    <citation type="submission" date="2018-07" db="EMBL/GenBank/DDBJ databases">
        <title>Genomic Encyclopedia of Type Strains, Phase III (KMG-III): the genomes of soil and plant-associated and newly described type strains.</title>
        <authorList>
            <person name="Whitman W."/>
        </authorList>
    </citation>
    <scope>NUCLEOTIDE SEQUENCE [LARGE SCALE GENOMIC DNA]</scope>
    <source>
        <strain evidence="8 9">CECT 7958</strain>
    </source>
</reference>
<dbReference type="EMBL" id="QPJO01000003">
    <property type="protein sequence ID" value="RCW91234.1"/>
    <property type="molecule type" value="Genomic_DNA"/>
</dbReference>
<dbReference type="PANTHER" id="PTHR43673:SF2">
    <property type="entry name" value="NITROREDUCTASE"/>
    <property type="match status" value="1"/>
</dbReference>
<feature type="domain" description="Nitroreductase" evidence="7">
    <location>
        <begin position="8"/>
        <end position="184"/>
    </location>
</feature>
<dbReference type="PANTHER" id="PTHR43673">
    <property type="entry name" value="NAD(P)H NITROREDUCTASE YDGI-RELATED"/>
    <property type="match status" value="1"/>
</dbReference>
<name>A0A368ZGT3_9FLAO</name>
<evidence type="ECO:0000256" key="5">
    <source>
        <dbReference type="ARBA" id="ARBA00022857"/>
    </source>
</evidence>
<dbReference type="InterPro" id="IPR029479">
    <property type="entry name" value="Nitroreductase"/>
</dbReference>
<dbReference type="Pfam" id="PF00881">
    <property type="entry name" value="Nitroreductase"/>
    <property type="match status" value="1"/>
</dbReference>
<organism evidence="8 9">
    <name type="scientific">Winogradskyella arenosi</name>
    <dbReference type="NCBI Taxonomy" id="533325"/>
    <lineage>
        <taxon>Bacteria</taxon>
        <taxon>Pseudomonadati</taxon>
        <taxon>Bacteroidota</taxon>
        <taxon>Flavobacteriia</taxon>
        <taxon>Flavobacteriales</taxon>
        <taxon>Flavobacteriaceae</taxon>
        <taxon>Winogradskyella</taxon>
    </lineage>
</organism>
<dbReference type="InterPro" id="IPR033878">
    <property type="entry name" value="NfsB-like"/>
</dbReference>
<accession>A0A368ZGT3</accession>
<comment type="similarity">
    <text evidence="2">Belongs to the nitroreductase family.</text>
</comment>
<gene>
    <name evidence="8" type="ORF">DFQ08_10358</name>
</gene>
<dbReference type="GO" id="GO:0016491">
    <property type="term" value="F:oxidoreductase activity"/>
    <property type="evidence" value="ECO:0007669"/>
    <property type="project" value="UniProtKB-KW"/>
</dbReference>